<keyword evidence="13" id="KW-1185">Reference proteome</keyword>
<dbReference type="InterPro" id="IPR003374">
    <property type="entry name" value="ApbE-like_sf"/>
</dbReference>
<dbReference type="PIRSF" id="PIRSF006268">
    <property type="entry name" value="ApbE"/>
    <property type="match status" value="1"/>
</dbReference>
<proteinExistence type="inferred from homology"/>
<dbReference type="EC" id="2.7.1.180" evidence="1 10"/>
<reference evidence="13" key="1">
    <citation type="submission" date="2016-09" db="EMBL/GenBank/DDBJ databases">
        <authorList>
            <person name="Koehorst J."/>
        </authorList>
    </citation>
    <scope>NUCLEOTIDE SEQUENCE [LARGE SCALE GENOMIC DNA]</scope>
</reference>
<evidence type="ECO:0000256" key="1">
    <source>
        <dbReference type="ARBA" id="ARBA00011955"/>
    </source>
</evidence>
<dbReference type="PANTHER" id="PTHR30040">
    <property type="entry name" value="THIAMINE BIOSYNTHESIS LIPOPROTEIN APBE"/>
    <property type="match status" value="1"/>
</dbReference>
<evidence type="ECO:0000256" key="10">
    <source>
        <dbReference type="PIRNR" id="PIRNR006268"/>
    </source>
</evidence>
<accession>A0A1H6MBA2</accession>
<dbReference type="InterPro" id="IPR024932">
    <property type="entry name" value="ApbE"/>
</dbReference>
<keyword evidence="6 10" id="KW-0274">FAD</keyword>
<comment type="catalytic activity">
    <reaction evidence="9 10">
        <text>L-threonyl-[protein] + FAD = FMN-L-threonyl-[protein] + AMP + H(+)</text>
        <dbReference type="Rhea" id="RHEA:36847"/>
        <dbReference type="Rhea" id="RHEA-COMP:11060"/>
        <dbReference type="Rhea" id="RHEA-COMP:11061"/>
        <dbReference type="ChEBI" id="CHEBI:15378"/>
        <dbReference type="ChEBI" id="CHEBI:30013"/>
        <dbReference type="ChEBI" id="CHEBI:57692"/>
        <dbReference type="ChEBI" id="CHEBI:74257"/>
        <dbReference type="ChEBI" id="CHEBI:456215"/>
        <dbReference type="EC" id="2.7.1.180"/>
    </reaction>
</comment>
<evidence type="ECO:0000256" key="5">
    <source>
        <dbReference type="ARBA" id="ARBA00022723"/>
    </source>
</evidence>
<feature type="binding site" evidence="11">
    <location>
        <position position="181"/>
    </location>
    <ligand>
        <name>Mg(2+)</name>
        <dbReference type="ChEBI" id="CHEBI:18420"/>
    </ligand>
</feature>
<keyword evidence="7 10" id="KW-0460">Magnesium</keyword>
<evidence type="ECO:0000256" key="4">
    <source>
        <dbReference type="ARBA" id="ARBA00022679"/>
    </source>
</evidence>
<evidence type="ECO:0000256" key="9">
    <source>
        <dbReference type="ARBA" id="ARBA00048540"/>
    </source>
</evidence>
<evidence type="ECO:0000256" key="6">
    <source>
        <dbReference type="ARBA" id="ARBA00022827"/>
    </source>
</evidence>
<evidence type="ECO:0000256" key="3">
    <source>
        <dbReference type="ARBA" id="ARBA00022630"/>
    </source>
</evidence>
<dbReference type="GO" id="GO:0046872">
    <property type="term" value="F:metal ion binding"/>
    <property type="evidence" value="ECO:0007669"/>
    <property type="project" value="UniProtKB-UniRule"/>
</dbReference>
<dbReference type="Pfam" id="PF02424">
    <property type="entry name" value="ApbE"/>
    <property type="match status" value="1"/>
</dbReference>
<dbReference type="AlphaFoldDB" id="A0A1H6MBA2"/>
<name>A0A1H6MBA2_9BACT</name>
<evidence type="ECO:0000313" key="12">
    <source>
        <dbReference type="EMBL" id="SEH98773.1"/>
    </source>
</evidence>
<keyword evidence="4 10" id="KW-0808">Transferase</keyword>
<organism evidence="12 13">
    <name type="scientific">Akkermansia glycaniphila</name>
    <dbReference type="NCBI Taxonomy" id="1679444"/>
    <lineage>
        <taxon>Bacteria</taxon>
        <taxon>Pseudomonadati</taxon>
        <taxon>Verrucomicrobiota</taxon>
        <taxon>Verrucomicrobiia</taxon>
        <taxon>Verrucomicrobiales</taxon>
        <taxon>Akkermansiaceae</taxon>
        <taxon>Akkermansia</taxon>
    </lineage>
</organism>
<evidence type="ECO:0000256" key="7">
    <source>
        <dbReference type="ARBA" id="ARBA00022842"/>
    </source>
</evidence>
<comment type="similarity">
    <text evidence="10">Belongs to the ApbE family.</text>
</comment>
<keyword evidence="3 10" id="KW-0285">Flavoprotein</keyword>
<dbReference type="STRING" id="1679444.PYTT_2329"/>
<feature type="binding site" evidence="11">
    <location>
        <position position="291"/>
    </location>
    <ligand>
        <name>Mg(2+)</name>
        <dbReference type="ChEBI" id="CHEBI:18420"/>
    </ligand>
</feature>
<evidence type="ECO:0000256" key="8">
    <source>
        <dbReference type="ARBA" id="ARBA00031306"/>
    </source>
</evidence>
<dbReference type="RefSeq" id="WP_067777664.1">
    <property type="nucleotide sequence ID" value="NZ_LIGX01000040.1"/>
</dbReference>
<dbReference type="SUPFAM" id="SSF143631">
    <property type="entry name" value="ApbE-like"/>
    <property type="match status" value="1"/>
</dbReference>
<evidence type="ECO:0000313" key="13">
    <source>
        <dbReference type="Proteomes" id="UP000176204"/>
    </source>
</evidence>
<dbReference type="KEGG" id="agl:PYTT_2329"/>
<evidence type="ECO:0000256" key="2">
    <source>
        <dbReference type="ARBA" id="ARBA00016337"/>
    </source>
</evidence>
<dbReference type="EMBL" id="LT629973">
    <property type="protein sequence ID" value="SEH98773.1"/>
    <property type="molecule type" value="Genomic_DNA"/>
</dbReference>
<dbReference type="PANTHER" id="PTHR30040:SF2">
    <property type="entry name" value="FAD:PROTEIN FMN TRANSFERASE"/>
    <property type="match status" value="1"/>
</dbReference>
<sequence>MILLGAMGFLCSCGEKTESRSSPPSGLAEHAELRAWTMTRPMAGTAFTAHLYTNLPASEVEKALARAFEAAAALEKTLSCRDAASELNRLNNAPSGSPFPISRPLAQSLQLACRLAEETDGAYDPTLGPCIRLWHRARSRGELPAEAERLQALAASGHEKLKIAETTATKLVPGMRIDLGGIGKGMMLDAMASELRQSGIPRYLLTDTSDLLAGEPPPGKTAWEYKDSGGKIIPLLNEAASTSGGNRQNIVIGSRSYAHVIDSRTGLGIRADLPPATVHAPTAAEADARATAAAVRAARCAPPQREMKEACQTQ</sequence>
<dbReference type="Gene3D" id="3.10.520.10">
    <property type="entry name" value="ApbE-like domains"/>
    <property type="match status" value="1"/>
</dbReference>
<dbReference type="Proteomes" id="UP000176204">
    <property type="component" value="Chromosome I"/>
</dbReference>
<dbReference type="GO" id="GO:0016740">
    <property type="term" value="F:transferase activity"/>
    <property type="evidence" value="ECO:0007669"/>
    <property type="project" value="UniProtKB-UniRule"/>
</dbReference>
<evidence type="ECO:0000256" key="11">
    <source>
        <dbReference type="PIRSR" id="PIRSR006268-2"/>
    </source>
</evidence>
<keyword evidence="5 10" id="KW-0479">Metal-binding</keyword>
<feature type="binding site" evidence="11">
    <location>
        <position position="287"/>
    </location>
    <ligand>
        <name>Mg(2+)</name>
        <dbReference type="ChEBI" id="CHEBI:18420"/>
    </ligand>
</feature>
<protein>
    <recommendedName>
        <fullName evidence="2 10">FAD:protein FMN transferase</fullName>
        <ecNumber evidence="1 10">2.7.1.180</ecNumber>
    </recommendedName>
    <alternativeName>
        <fullName evidence="8 10">Flavin transferase</fullName>
    </alternativeName>
</protein>
<gene>
    <name evidence="12" type="ORF">PYTT_2329</name>
</gene>
<comment type="cofactor">
    <cofactor evidence="11">
        <name>Mg(2+)</name>
        <dbReference type="ChEBI" id="CHEBI:18420"/>
    </cofactor>
    <cofactor evidence="11">
        <name>Mn(2+)</name>
        <dbReference type="ChEBI" id="CHEBI:29035"/>
    </cofactor>
    <text evidence="11">Magnesium. Can also use manganese.</text>
</comment>